<protein>
    <submittedName>
        <fullName evidence="1">Uncharacterized protein</fullName>
    </submittedName>
</protein>
<keyword evidence="2" id="KW-1185">Reference proteome</keyword>
<name>A0A9Q0HGX7_9MAGN</name>
<comment type="caution">
    <text evidence="1">The sequence shown here is derived from an EMBL/GenBank/DDBJ whole genome shotgun (WGS) entry which is preliminary data.</text>
</comment>
<sequence length="211" mass="23333">MIFIETRLECVGDNSNSKLKLRMDKRNPGNPWRMIDGSRKTHVWSSGEISVDYTGCTRAPYVATGIFRGLVCGDRLTIPVAGSSPQARIGLCESTFGSCDVEQANKRASGEGRGTVVSDVDAGQAMVIWHCGLRGRRWLVHDALALSLCRRELCWDRVYLRYVSILVDVDAGYSMDDYVNAPMYGGVATLDVQAGEDEHDASYECTFCVYL</sequence>
<evidence type="ECO:0000313" key="1">
    <source>
        <dbReference type="EMBL" id="KAJ4964553.1"/>
    </source>
</evidence>
<dbReference type="AlphaFoldDB" id="A0A9Q0HGX7"/>
<dbReference type="Proteomes" id="UP001141806">
    <property type="component" value="Unassembled WGS sequence"/>
</dbReference>
<evidence type="ECO:0000313" key="2">
    <source>
        <dbReference type="Proteomes" id="UP001141806"/>
    </source>
</evidence>
<dbReference type="EMBL" id="JAMYWD010000007">
    <property type="protein sequence ID" value="KAJ4964553.1"/>
    <property type="molecule type" value="Genomic_DNA"/>
</dbReference>
<organism evidence="1 2">
    <name type="scientific">Protea cynaroides</name>
    <dbReference type="NCBI Taxonomy" id="273540"/>
    <lineage>
        <taxon>Eukaryota</taxon>
        <taxon>Viridiplantae</taxon>
        <taxon>Streptophyta</taxon>
        <taxon>Embryophyta</taxon>
        <taxon>Tracheophyta</taxon>
        <taxon>Spermatophyta</taxon>
        <taxon>Magnoliopsida</taxon>
        <taxon>Proteales</taxon>
        <taxon>Proteaceae</taxon>
        <taxon>Protea</taxon>
    </lineage>
</organism>
<proteinExistence type="predicted"/>
<reference evidence="1" key="1">
    <citation type="journal article" date="2023" name="Plant J.">
        <title>The genome of the king protea, Protea cynaroides.</title>
        <authorList>
            <person name="Chang J."/>
            <person name="Duong T.A."/>
            <person name="Schoeman C."/>
            <person name="Ma X."/>
            <person name="Roodt D."/>
            <person name="Barker N."/>
            <person name="Li Z."/>
            <person name="Van de Peer Y."/>
            <person name="Mizrachi E."/>
        </authorList>
    </citation>
    <scope>NUCLEOTIDE SEQUENCE</scope>
    <source>
        <tissue evidence="1">Young leaves</tissue>
    </source>
</reference>
<accession>A0A9Q0HGX7</accession>
<gene>
    <name evidence="1" type="ORF">NE237_016402</name>
</gene>